<organism evidence="1">
    <name type="scientific">Lotus japonicus</name>
    <name type="common">Lotus corniculatus var. japonicus</name>
    <dbReference type="NCBI Taxonomy" id="34305"/>
    <lineage>
        <taxon>Eukaryota</taxon>
        <taxon>Viridiplantae</taxon>
        <taxon>Streptophyta</taxon>
        <taxon>Embryophyta</taxon>
        <taxon>Tracheophyta</taxon>
        <taxon>Spermatophyta</taxon>
        <taxon>Magnoliopsida</taxon>
        <taxon>eudicotyledons</taxon>
        <taxon>Gunneridae</taxon>
        <taxon>Pentapetalae</taxon>
        <taxon>rosids</taxon>
        <taxon>fabids</taxon>
        <taxon>Fabales</taxon>
        <taxon>Fabaceae</taxon>
        <taxon>Papilionoideae</taxon>
        <taxon>50 kb inversion clade</taxon>
        <taxon>NPAAA clade</taxon>
        <taxon>Hologalegina</taxon>
        <taxon>robinioid clade</taxon>
        <taxon>Loteae</taxon>
        <taxon>Lotus</taxon>
    </lineage>
</organism>
<sequence>MQQKCLSMRSSTFIQPLSRRISIAKLKSQRLFPLQSSLIHFHLHRLFLTAQ</sequence>
<dbReference type="AlphaFoldDB" id="I3T1V5"/>
<protein>
    <submittedName>
        <fullName evidence="1">Uncharacterized protein</fullName>
    </submittedName>
</protein>
<accession>I3T1V5</accession>
<proteinExistence type="evidence at transcript level"/>
<reference evidence="1" key="1">
    <citation type="submission" date="2012-05" db="EMBL/GenBank/DDBJ databases">
        <authorList>
            <person name="Krishnakumar V."/>
            <person name="Cheung F."/>
            <person name="Xiao Y."/>
            <person name="Chan A."/>
            <person name="Moskal W.A."/>
            <person name="Town C.D."/>
        </authorList>
    </citation>
    <scope>NUCLEOTIDE SEQUENCE</scope>
</reference>
<name>I3T1V5_LOTJA</name>
<evidence type="ECO:0000313" key="1">
    <source>
        <dbReference type="EMBL" id="AFK46497.1"/>
    </source>
</evidence>
<dbReference type="EMBL" id="BT146703">
    <property type="protein sequence ID" value="AFK46497.1"/>
    <property type="molecule type" value="mRNA"/>
</dbReference>